<dbReference type="Pfam" id="PF00194">
    <property type="entry name" value="Carb_anhydrase"/>
    <property type="match status" value="1"/>
</dbReference>
<dbReference type="Proteomes" id="UP000823941">
    <property type="component" value="Chromosome 9"/>
</dbReference>
<dbReference type="InterPro" id="IPR023561">
    <property type="entry name" value="Carbonic_anhydrase_a-class"/>
</dbReference>
<sequence>MAIIYNMCFFMLIGIRALDPSDRADLSPFSAQTQPSHIVKHNPTPAEEIYEWLRNKNNILSNYKAVRPYQDDATCRPNTLSDDADDIQRQLDSEARDRFKYGLPKTIWILNFPFTTPVSVKRGLFHGCASSKCQTFDTSNEAIWEWSYPNECQWACHFPACGGPLQSPINLRLDNVVRERMRPLDFHNWNQRPEELTLRNDGEKLVITGRWAGTNMRPAVSGGPLYRREYWFHSLHLHWPSEHAIDDGVLPFETQSVHVADGYCDLAQATNAFTAGLDNKSTVLIISNMYRYSDIRSELSDLGLLDSLRRAARGRRGDIPLPRRPLSFYVPRFQDYATYRGSVPFPPCTPCVTWVVRGRPRTVPRCAMHYIKKLNTCYGAMEVNTRSLQWSGNRKVLYYPNYPTDC</sequence>
<organism evidence="4 5">
    <name type="scientific">Plutella xylostella</name>
    <name type="common">Diamondback moth</name>
    <name type="synonym">Plutella maculipennis</name>
    <dbReference type="NCBI Taxonomy" id="51655"/>
    <lineage>
        <taxon>Eukaryota</taxon>
        <taxon>Metazoa</taxon>
        <taxon>Ecdysozoa</taxon>
        <taxon>Arthropoda</taxon>
        <taxon>Hexapoda</taxon>
        <taxon>Insecta</taxon>
        <taxon>Pterygota</taxon>
        <taxon>Neoptera</taxon>
        <taxon>Endopterygota</taxon>
        <taxon>Lepidoptera</taxon>
        <taxon>Glossata</taxon>
        <taxon>Ditrysia</taxon>
        <taxon>Yponomeutoidea</taxon>
        <taxon>Plutellidae</taxon>
        <taxon>Plutella</taxon>
    </lineage>
</organism>
<feature type="chain" id="PRO_5045356088" description="Alpha-carbonic anhydrase domain-containing protein" evidence="2">
    <location>
        <begin position="18"/>
        <end position="406"/>
    </location>
</feature>
<dbReference type="PROSITE" id="PS51144">
    <property type="entry name" value="ALPHA_CA_2"/>
    <property type="match status" value="1"/>
</dbReference>
<dbReference type="EMBL" id="JAHIBW010000009">
    <property type="protein sequence ID" value="KAG7307918.1"/>
    <property type="molecule type" value="Genomic_DNA"/>
</dbReference>
<evidence type="ECO:0000313" key="5">
    <source>
        <dbReference type="Proteomes" id="UP000823941"/>
    </source>
</evidence>
<protein>
    <recommendedName>
        <fullName evidence="3">Alpha-carbonic anhydrase domain-containing protein</fullName>
    </recommendedName>
</protein>
<feature type="domain" description="Alpha-carbonic anhydrase" evidence="3">
    <location>
        <begin position="144"/>
        <end position="400"/>
    </location>
</feature>
<proteinExistence type="inferred from homology"/>
<evidence type="ECO:0000313" key="4">
    <source>
        <dbReference type="EMBL" id="KAG7307918.1"/>
    </source>
</evidence>
<keyword evidence="2" id="KW-0732">Signal</keyword>
<dbReference type="PANTHER" id="PTHR18952:SF124">
    <property type="entry name" value="CARBONIC ANHYDRASE 7"/>
    <property type="match status" value="1"/>
</dbReference>
<dbReference type="InterPro" id="IPR036398">
    <property type="entry name" value="CA_dom_sf"/>
</dbReference>
<name>A0ABQ7QSB6_PLUXY</name>
<dbReference type="Gene3D" id="3.10.200.10">
    <property type="entry name" value="Alpha carbonic anhydrase"/>
    <property type="match status" value="1"/>
</dbReference>
<dbReference type="InterPro" id="IPR001148">
    <property type="entry name" value="CA_dom"/>
</dbReference>
<evidence type="ECO:0000259" key="3">
    <source>
        <dbReference type="PROSITE" id="PS51144"/>
    </source>
</evidence>
<gene>
    <name evidence="4" type="ORF">JYU34_006534</name>
</gene>
<comment type="caution">
    <text evidence="4">The sequence shown here is derived from an EMBL/GenBank/DDBJ whole genome shotgun (WGS) entry which is preliminary data.</text>
</comment>
<keyword evidence="5" id="KW-1185">Reference proteome</keyword>
<accession>A0ABQ7QSB6</accession>
<evidence type="ECO:0000256" key="2">
    <source>
        <dbReference type="SAM" id="SignalP"/>
    </source>
</evidence>
<feature type="signal peptide" evidence="2">
    <location>
        <begin position="1"/>
        <end position="17"/>
    </location>
</feature>
<dbReference type="PANTHER" id="PTHR18952">
    <property type="entry name" value="CARBONIC ANHYDRASE"/>
    <property type="match status" value="1"/>
</dbReference>
<evidence type="ECO:0000256" key="1">
    <source>
        <dbReference type="ARBA" id="ARBA00010718"/>
    </source>
</evidence>
<comment type="similarity">
    <text evidence="1">Belongs to the alpha-carbonic anhydrase family.</text>
</comment>
<reference evidence="4 5" key="1">
    <citation type="submission" date="2021-06" db="EMBL/GenBank/DDBJ databases">
        <title>A haploid diamondback moth (Plutella xylostella L.) genome assembly resolves 31 chromosomes and identifies a diamide resistance mutation.</title>
        <authorList>
            <person name="Ward C.M."/>
            <person name="Perry K.D."/>
            <person name="Baker G."/>
            <person name="Powis K."/>
            <person name="Heckel D.G."/>
            <person name="Baxter S.W."/>
        </authorList>
    </citation>
    <scope>NUCLEOTIDE SEQUENCE [LARGE SCALE GENOMIC DNA]</scope>
    <source>
        <strain evidence="4 5">LV</strain>
        <tissue evidence="4">Single pupa</tissue>
    </source>
</reference>
<dbReference type="SMART" id="SM01057">
    <property type="entry name" value="Carb_anhydrase"/>
    <property type="match status" value="1"/>
</dbReference>
<dbReference type="SUPFAM" id="SSF51069">
    <property type="entry name" value="Carbonic anhydrase"/>
    <property type="match status" value="1"/>
</dbReference>